<gene>
    <name evidence="1" type="ORF">ACRB68_26190</name>
</gene>
<keyword evidence="2" id="KW-1185">Reference proteome</keyword>
<comment type="caution">
    <text evidence="1">The sequence shown here is derived from an EMBL/GenBank/DDBJ whole genome shotgun (WGS) entry which is preliminary data.</text>
</comment>
<sequence>MIRAVNRLGDRLLGRLLPNTTARAEACWWTSTGIHCCIYAGRTYCR</sequence>
<protein>
    <submittedName>
        <fullName evidence="1">Uncharacterized protein</fullName>
    </submittedName>
</protein>
<evidence type="ECO:0000313" key="2">
    <source>
        <dbReference type="Proteomes" id="UP000487268"/>
    </source>
</evidence>
<proteinExistence type="predicted"/>
<dbReference type="AlphaFoldDB" id="A0A7K0BV70"/>
<organism evidence="1 2">
    <name type="scientific">Actinomadura macrotermitis</name>
    <dbReference type="NCBI Taxonomy" id="2585200"/>
    <lineage>
        <taxon>Bacteria</taxon>
        <taxon>Bacillati</taxon>
        <taxon>Actinomycetota</taxon>
        <taxon>Actinomycetes</taxon>
        <taxon>Streptosporangiales</taxon>
        <taxon>Thermomonosporaceae</taxon>
        <taxon>Actinomadura</taxon>
    </lineage>
</organism>
<evidence type="ECO:0000313" key="1">
    <source>
        <dbReference type="EMBL" id="MQY04564.1"/>
    </source>
</evidence>
<reference evidence="1 2" key="1">
    <citation type="submission" date="2019-10" db="EMBL/GenBank/DDBJ databases">
        <title>Actinomadura rubteroloni sp. nov. and Actinomadura macrotermitis sp. nov., isolated from the gut of fungus growing-termite Macrotermes natalensis.</title>
        <authorList>
            <person name="Benndorf R."/>
            <person name="Martin K."/>
            <person name="Kuefner M."/>
            <person name="De Beer W."/>
            <person name="Kaster A.-K."/>
            <person name="Vollmers J."/>
            <person name="Poulsen M."/>
            <person name="Beemelmanns C."/>
        </authorList>
    </citation>
    <scope>NUCLEOTIDE SEQUENCE [LARGE SCALE GENOMIC DNA]</scope>
    <source>
        <strain evidence="1 2">RB68</strain>
    </source>
</reference>
<dbReference type="Proteomes" id="UP000487268">
    <property type="component" value="Unassembled WGS sequence"/>
</dbReference>
<name>A0A7K0BV70_9ACTN</name>
<dbReference type="RefSeq" id="WP_153532771.1">
    <property type="nucleotide sequence ID" value="NZ_WEGH01000002.1"/>
</dbReference>
<accession>A0A7K0BV70</accession>
<dbReference type="EMBL" id="WEGH01000002">
    <property type="protein sequence ID" value="MQY04564.1"/>
    <property type="molecule type" value="Genomic_DNA"/>
</dbReference>